<comment type="subcellular location">
    <subcellularLocation>
        <location evidence="1">Cell membrane</location>
        <topology evidence="1">Multi-pass membrane protein</topology>
    </subcellularLocation>
</comment>
<feature type="transmembrane region" description="Helical" evidence="9">
    <location>
        <begin position="150"/>
        <end position="170"/>
    </location>
</feature>
<feature type="transmembrane region" description="Helical" evidence="9">
    <location>
        <begin position="190"/>
        <end position="208"/>
    </location>
</feature>
<protein>
    <submittedName>
        <fullName evidence="10">Na(+)-linked D-alanine glycine permease</fullName>
    </submittedName>
</protein>
<dbReference type="FunFam" id="1.20.1740.10:FF:000004">
    <property type="entry name" value="Sodium:alanine symporter family protein"/>
    <property type="match status" value="1"/>
</dbReference>
<evidence type="ECO:0000256" key="8">
    <source>
        <dbReference type="ARBA" id="ARBA00023136"/>
    </source>
</evidence>
<dbReference type="GO" id="GO:0005886">
    <property type="term" value="C:plasma membrane"/>
    <property type="evidence" value="ECO:0007669"/>
    <property type="project" value="UniProtKB-SubCell"/>
</dbReference>
<evidence type="ECO:0000256" key="9">
    <source>
        <dbReference type="SAM" id="Phobius"/>
    </source>
</evidence>
<dbReference type="PANTHER" id="PTHR30330:SF3">
    <property type="entry name" value="TRANSCRIPTIONAL REGULATOR, LRP FAMILY"/>
    <property type="match status" value="1"/>
</dbReference>
<feature type="transmembrane region" description="Helical" evidence="9">
    <location>
        <begin position="12"/>
        <end position="34"/>
    </location>
</feature>
<evidence type="ECO:0000256" key="5">
    <source>
        <dbReference type="ARBA" id="ARBA00022692"/>
    </source>
</evidence>
<feature type="transmembrane region" description="Helical" evidence="9">
    <location>
        <begin position="303"/>
        <end position="325"/>
    </location>
</feature>
<dbReference type="PANTHER" id="PTHR30330">
    <property type="entry name" value="AGSS FAMILY TRANSPORTER, SODIUM-ALANINE"/>
    <property type="match status" value="1"/>
</dbReference>
<feature type="transmembrane region" description="Helical" evidence="9">
    <location>
        <begin position="360"/>
        <end position="383"/>
    </location>
</feature>
<keyword evidence="7 9" id="KW-1133">Transmembrane helix</keyword>
<feature type="transmembrane region" description="Helical" evidence="9">
    <location>
        <begin position="427"/>
        <end position="446"/>
    </location>
</feature>
<reference evidence="10" key="1">
    <citation type="submission" date="2018-06" db="EMBL/GenBank/DDBJ databases">
        <authorList>
            <person name="Zhirakovskaya E."/>
        </authorList>
    </citation>
    <scope>NUCLEOTIDE SEQUENCE</scope>
</reference>
<dbReference type="Gene3D" id="1.20.1740.10">
    <property type="entry name" value="Amino acid/polyamine transporter I"/>
    <property type="match status" value="1"/>
</dbReference>
<evidence type="ECO:0000256" key="7">
    <source>
        <dbReference type="ARBA" id="ARBA00022989"/>
    </source>
</evidence>
<feature type="transmembrane region" description="Helical" evidence="9">
    <location>
        <begin position="215"/>
        <end position="238"/>
    </location>
</feature>
<proteinExistence type="inferred from homology"/>
<sequence>MPFLDDLTQTLGIIAGYFWGIPSIILLVGTGLYLTIKLRFIQFRGFKHATQLISGKFDKKTDPGEVTHFQALSTALSATIGTGNIAGVATAITLGGPGAVFWMWITALVGMATKYASCSLAVKFRHIHTDGSVSGGPMYTLLNGLKMPKLAAMFAVFALIASFGIGNMVQANSVVDGLARALPTVPQNKTVIGLIMAILVGLVIIGGIKRIAKVASIVVPFMAVAYCGVALIILGANYEQIPAAFGTIINLALNPMAAGGAAVGAAMQYGVARGVFSNEAGLGSAPIAHASARTNEPAREGMVAMLGPFIDTIIICSMTALVIVITGNWGDARPENVTGANLTVLSFGQALSFVGSWGQIFGQSVVGFGLAFFAYSTMIAWSYYGDRSAEFLFGKKAIMPYRIVFIALIVVGASVPLELVWNFADIANMLMAVPNLISLILLAGVVKKLTDDYYQRQQNTKTGIVEDAA</sequence>
<comment type="similarity">
    <text evidence="2">Belongs to the alanine or glycine:cation symporter (AGCS) (TC 2.A.25) family.</text>
</comment>
<keyword evidence="4" id="KW-1003">Cell membrane</keyword>
<keyword evidence="6" id="KW-0769">Symport</keyword>
<dbReference type="PRINTS" id="PR00175">
    <property type="entry name" value="NAALASMPORT"/>
</dbReference>
<feature type="transmembrane region" description="Helical" evidence="9">
    <location>
        <begin position="244"/>
        <end position="267"/>
    </location>
</feature>
<keyword evidence="5 9" id="KW-0812">Transmembrane</keyword>
<evidence type="ECO:0000256" key="4">
    <source>
        <dbReference type="ARBA" id="ARBA00022475"/>
    </source>
</evidence>
<keyword evidence="8 9" id="KW-0472">Membrane</keyword>
<dbReference type="GO" id="GO:0005283">
    <property type="term" value="F:amino acid:sodium symporter activity"/>
    <property type="evidence" value="ECO:0007669"/>
    <property type="project" value="InterPro"/>
</dbReference>
<dbReference type="InterPro" id="IPR001463">
    <property type="entry name" value="Na/Ala_symport"/>
</dbReference>
<evidence type="ECO:0000256" key="3">
    <source>
        <dbReference type="ARBA" id="ARBA00022448"/>
    </source>
</evidence>
<accession>A0A3B0ZV74</accession>
<feature type="transmembrane region" description="Helical" evidence="9">
    <location>
        <begin position="403"/>
        <end position="421"/>
    </location>
</feature>
<name>A0A3B0ZV74_9ZZZZ</name>
<organism evidence="10">
    <name type="scientific">hydrothermal vent metagenome</name>
    <dbReference type="NCBI Taxonomy" id="652676"/>
    <lineage>
        <taxon>unclassified sequences</taxon>
        <taxon>metagenomes</taxon>
        <taxon>ecological metagenomes</taxon>
    </lineage>
</organism>
<keyword evidence="3" id="KW-0813">Transport</keyword>
<dbReference type="AlphaFoldDB" id="A0A3B0ZV74"/>
<gene>
    <name evidence="10" type="ORF">MNBD_GAMMA23-86</name>
</gene>
<evidence type="ECO:0000256" key="2">
    <source>
        <dbReference type="ARBA" id="ARBA00009261"/>
    </source>
</evidence>
<evidence type="ECO:0000256" key="1">
    <source>
        <dbReference type="ARBA" id="ARBA00004651"/>
    </source>
</evidence>
<dbReference type="EMBL" id="UOFT01000018">
    <property type="protein sequence ID" value="VAW91973.1"/>
    <property type="molecule type" value="Genomic_DNA"/>
</dbReference>
<dbReference type="Pfam" id="PF01235">
    <property type="entry name" value="Na_Ala_symp"/>
    <property type="match status" value="1"/>
</dbReference>
<evidence type="ECO:0000256" key="6">
    <source>
        <dbReference type="ARBA" id="ARBA00022847"/>
    </source>
</evidence>
<dbReference type="NCBIfam" id="TIGR00835">
    <property type="entry name" value="agcS"/>
    <property type="match status" value="1"/>
</dbReference>
<evidence type="ECO:0000313" key="10">
    <source>
        <dbReference type="EMBL" id="VAW91973.1"/>
    </source>
</evidence>
<dbReference type="PROSITE" id="PS00873">
    <property type="entry name" value="NA_ALANINE_SYMP"/>
    <property type="match status" value="1"/>
</dbReference>